<protein>
    <recommendedName>
        <fullName evidence="5">Alcohol dehydrogenase-like C-terminal domain-containing protein</fullName>
    </recommendedName>
</protein>
<evidence type="ECO:0000313" key="7">
    <source>
        <dbReference type="Proteomes" id="UP000603227"/>
    </source>
</evidence>
<reference evidence="6" key="1">
    <citation type="journal article" date="2014" name="Int. J. Syst. Evol. Microbiol.">
        <title>Complete genome sequence of Corynebacterium casei LMG S-19264T (=DSM 44701T), isolated from a smear-ripened cheese.</title>
        <authorList>
            <consortium name="US DOE Joint Genome Institute (JGI-PGF)"/>
            <person name="Walter F."/>
            <person name="Albersmeier A."/>
            <person name="Kalinowski J."/>
            <person name="Ruckert C."/>
        </authorList>
    </citation>
    <scope>NUCLEOTIDE SEQUENCE</scope>
    <source>
        <strain evidence="6">CGMCC 4.7403</strain>
    </source>
</reference>
<feature type="domain" description="Alcohol dehydrogenase-like C-terminal" evidence="5">
    <location>
        <begin position="2"/>
        <end position="102"/>
    </location>
</feature>
<gene>
    <name evidence="6" type="ORF">GCM10017771_70970</name>
</gene>
<evidence type="ECO:0000256" key="4">
    <source>
        <dbReference type="ARBA" id="ARBA00022833"/>
    </source>
</evidence>
<proteinExistence type="inferred from homology"/>
<dbReference type="PANTHER" id="PTHR42813:SF4">
    <property type="entry name" value="NADP-DEPENDENT ISOPROPANOL DEHYDROGENASE"/>
    <property type="match status" value="1"/>
</dbReference>
<dbReference type="AlphaFoldDB" id="A0A919DJ03"/>
<dbReference type="Proteomes" id="UP000603227">
    <property type="component" value="Unassembled WGS sequence"/>
</dbReference>
<evidence type="ECO:0000313" key="6">
    <source>
        <dbReference type="EMBL" id="GHE49487.1"/>
    </source>
</evidence>
<dbReference type="Gene3D" id="3.90.180.10">
    <property type="entry name" value="Medium-chain alcohol dehydrogenases, catalytic domain"/>
    <property type="match status" value="1"/>
</dbReference>
<keyword evidence="7" id="KW-1185">Reference proteome</keyword>
<dbReference type="Gene3D" id="3.40.50.720">
    <property type="entry name" value="NAD(P)-binding Rossmann-like Domain"/>
    <property type="match status" value="1"/>
</dbReference>
<comment type="caution">
    <text evidence="6">The sequence shown here is derived from an EMBL/GenBank/DDBJ whole genome shotgun (WGS) entry which is preliminary data.</text>
</comment>
<accession>A0A919DJ03</accession>
<evidence type="ECO:0000259" key="5">
    <source>
        <dbReference type="Pfam" id="PF00107"/>
    </source>
</evidence>
<evidence type="ECO:0000256" key="2">
    <source>
        <dbReference type="ARBA" id="ARBA00008072"/>
    </source>
</evidence>
<evidence type="ECO:0000256" key="3">
    <source>
        <dbReference type="ARBA" id="ARBA00022723"/>
    </source>
</evidence>
<keyword evidence="3" id="KW-0479">Metal-binding</keyword>
<keyword evidence="4" id="KW-0862">Zinc</keyword>
<name>A0A919DJ03_9ACTN</name>
<dbReference type="Pfam" id="PF00107">
    <property type="entry name" value="ADH_zinc_N"/>
    <property type="match status" value="1"/>
</dbReference>
<comment type="cofactor">
    <cofactor evidence="1">
        <name>Zn(2+)</name>
        <dbReference type="ChEBI" id="CHEBI:29105"/>
    </cofactor>
</comment>
<sequence>MDLSHSRLEAATRLGADAAELPGRLIADLSEGPGADVAIEAAGDPDSFVLCTRVVRPGGHIANIGTHGKPAMLHLEALWHKNMTISTGRVDTSSTPWLLDLVTSGRLHISHLVTHTFGLDRMEDAYEVFSHGTDTGALKVGLYREKHPARAQSRQPSGCARSAGRPLGLGRSALVIAGGLCCYGSEPRASHETRGSGEKPRTA</sequence>
<dbReference type="PANTHER" id="PTHR42813">
    <property type="entry name" value="ZINC-TYPE ALCOHOL DEHYDROGENASE-LIKE"/>
    <property type="match status" value="1"/>
</dbReference>
<dbReference type="EMBL" id="BNAT01000033">
    <property type="protein sequence ID" value="GHE49487.1"/>
    <property type="molecule type" value="Genomic_DNA"/>
</dbReference>
<reference evidence="6" key="2">
    <citation type="submission" date="2020-09" db="EMBL/GenBank/DDBJ databases">
        <authorList>
            <person name="Sun Q."/>
            <person name="Zhou Y."/>
        </authorList>
    </citation>
    <scope>NUCLEOTIDE SEQUENCE</scope>
    <source>
        <strain evidence="6">CGMCC 4.7403</strain>
    </source>
</reference>
<dbReference type="InterPro" id="IPR036291">
    <property type="entry name" value="NAD(P)-bd_dom_sf"/>
</dbReference>
<organism evidence="6 7">
    <name type="scientific">Streptomyces capitiformicae</name>
    <dbReference type="NCBI Taxonomy" id="2014920"/>
    <lineage>
        <taxon>Bacteria</taxon>
        <taxon>Bacillati</taxon>
        <taxon>Actinomycetota</taxon>
        <taxon>Actinomycetes</taxon>
        <taxon>Kitasatosporales</taxon>
        <taxon>Streptomycetaceae</taxon>
        <taxon>Streptomyces</taxon>
    </lineage>
</organism>
<comment type="similarity">
    <text evidence="2">Belongs to the zinc-containing alcohol dehydrogenase family.</text>
</comment>
<evidence type="ECO:0000256" key="1">
    <source>
        <dbReference type="ARBA" id="ARBA00001947"/>
    </source>
</evidence>
<dbReference type="InterPro" id="IPR013149">
    <property type="entry name" value="ADH-like_C"/>
</dbReference>
<dbReference type="GO" id="GO:0046872">
    <property type="term" value="F:metal ion binding"/>
    <property type="evidence" value="ECO:0007669"/>
    <property type="project" value="UniProtKB-KW"/>
</dbReference>
<dbReference type="SUPFAM" id="SSF51735">
    <property type="entry name" value="NAD(P)-binding Rossmann-fold domains"/>
    <property type="match status" value="1"/>
</dbReference>